<dbReference type="EMBL" id="CAJPWZ010000965">
    <property type="protein sequence ID" value="CAG2204557.1"/>
    <property type="molecule type" value="Genomic_DNA"/>
</dbReference>
<gene>
    <name evidence="3" type="ORF">MEDL_18999</name>
</gene>
<proteinExistence type="predicted"/>
<protein>
    <submittedName>
        <fullName evidence="3">Uncharacterized protein</fullName>
    </submittedName>
</protein>
<organism evidence="3 4">
    <name type="scientific">Mytilus edulis</name>
    <name type="common">Blue mussel</name>
    <dbReference type="NCBI Taxonomy" id="6550"/>
    <lineage>
        <taxon>Eukaryota</taxon>
        <taxon>Metazoa</taxon>
        <taxon>Spiralia</taxon>
        <taxon>Lophotrochozoa</taxon>
        <taxon>Mollusca</taxon>
        <taxon>Bivalvia</taxon>
        <taxon>Autobranchia</taxon>
        <taxon>Pteriomorphia</taxon>
        <taxon>Mytilida</taxon>
        <taxon>Mytiloidea</taxon>
        <taxon>Mytilidae</taxon>
        <taxon>Mytilinae</taxon>
        <taxon>Mytilus</taxon>
    </lineage>
</organism>
<evidence type="ECO:0000256" key="2">
    <source>
        <dbReference type="SAM" id="Phobius"/>
    </source>
</evidence>
<reference evidence="3" key="1">
    <citation type="submission" date="2021-03" db="EMBL/GenBank/DDBJ databases">
        <authorList>
            <person name="Bekaert M."/>
        </authorList>
    </citation>
    <scope>NUCLEOTIDE SEQUENCE</scope>
</reference>
<accession>A0A8S3R8U8</accession>
<dbReference type="AlphaFoldDB" id="A0A8S3R8U8"/>
<feature type="region of interest" description="Disordered" evidence="1">
    <location>
        <begin position="146"/>
        <end position="167"/>
    </location>
</feature>
<evidence type="ECO:0000313" key="4">
    <source>
        <dbReference type="Proteomes" id="UP000683360"/>
    </source>
</evidence>
<feature type="compositionally biased region" description="Polar residues" evidence="1">
    <location>
        <begin position="118"/>
        <end position="135"/>
    </location>
</feature>
<dbReference type="Proteomes" id="UP000683360">
    <property type="component" value="Unassembled WGS sequence"/>
</dbReference>
<keyword evidence="2" id="KW-0812">Transmembrane</keyword>
<keyword evidence="2" id="KW-1133">Transmembrane helix</keyword>
<dbReference type="OrthoDB" id="6094228at2759"/>
<comment type="caution">
    <text evidence="3">The sequence shown here is derived from an EMBL/GenBank/DDBJ whole genome shotgun (WGS) entry which is preliminary data.</text>
</comment>
<sequence length="221" mass="24398">MFGRPCRPCRGQSFGRKCFKSCNCNINERCDHVKGCLKVLPNTEAVTKHEHAEGTSFSTLELTADTKDKTGINKSQLPVLAIGIPSTVLIILLCLSLACVCWKYEVSCKKREHGTESLNTTLPNELGSNPQQGETHQYDEVDDGFLNRESSINDGQDASSSRSSARGSGICGVDSDGYLNPYHALKSIKISLEQEPYFKLSDIETSVIHTEENTLYFNAKK</sequence>
<evidence type="ECO:0000313" key="3">
    <source>
        <dbReference type="EMBL" id="CAG2204557.1"/>
    </source>
</evidence>
<feature type="region of interest" description="Disordered" evidence="1">
    <location>
        <begin position="118"/>
        <end position="137"/>
    </location>
</feature>
<evidence type="ECO:0000256" key="1">
    <source>
        <dbReference type="SAM" id="MobiDB-lite"/>
    </source>
</evidence>
<keyword evidence="4" id="KW-1185">Reference proteome</keyword>
<feature type="transmembrane region" description="Helical" evidence="2">
    <location>
        <begin position="79"/>
        <end position="102"/>
    </location>
</feature>
<name>A0A8S3R8U8_MYTED</name>
<keyword evidence="2" id="KW-0472">Membrane</keyword>
<feature type="compositionally biased region" description="Polar residues" evidence="1">
    <location>
        <begin position="148"/>
        <end position="157"/>
    </location>
</feature>
<feature type="compositionally biased region" description="Low complexity" evidence="1">
    <location>
        <begin position="158"/>
        <end position="167"/>
    </location>
</feature>